<dbReference type="Proteomes" id="UP000234681">
    <property type="component" value="Chromosome 14"/>
</dbReference>
<sequence>MSRKCVRGRCNESPCPCLPSPTPPVRSWTKRPSLCTATRLLLMCRRAAPSSLTRLAPPGPEPLQWAGAHIDTGTGQATLLQLGGATFCVVVKTLSHFSFGGNVTPHDTRSSR</sequence>
<name>A6IKA1_RAT</name>
<dbReference type="AlphaFoldDB" id="A6IKA1"/>
<dbReference type="EMBL" id="CH473963">
    <property type="protein sequence ID" value="EDM00165.1"/>
    <property type="molecule type" value="Genomic_DNA"/>
</dbReference>
<reference evidence="2" key="1">
    <citation type="submission" date="2005-09" db="EMBL/GenBank/DDBJ databases">
        <authorList>
            <person name="Mural R.J."/>
            <person name="Li P.W."/>
            <person name="Adams M.D."/>
            <person name="Amanatides P.G."/>
            <person name="Baden-Tillson H."/>
            <person name="Barnstead M."/>
            <person name="Chin S.H."/>
            <person name="Dew I."/>
            <person name="Evans C.A."/>
            <person name="Ferriera S."/>
            <person name="Flanigan M."/>
            <person name="Fosler C."/>
            <person name="Glodek A."/>
            <person name="Gu Z."/>
            <person name="Holt R.A."/>
            <person name="Jennings D."/>
            <person name="Kraft C.L."/>
            <person name="Lu F."/>
            <person name="Nguyen T."/>
            <person name="Nusskern D.R."/>
            <person name="Pfannkoch C.M."/>
            <person name="Sitter C."/>
            <person name="Sutton G.G."/>
            <person name="Venter J.C."/>
            <person name="Wang Z."/>
            <person name="Woodage T."/>
            <person name="Zheng X.H."/>
            <person name="Zhong F."/>
        </authorList>
    </citation>
    <scope>NUCLEOTIDE SEQUENCE [LARGE SCALE GENOMIC DNA]</scope>
    <source>
        <strain>BN</strain>
        <strain evidence="2">Sprague-Dawley</strain>
    </source>
</reference>
<gene>
    <name evidence="1" type="primary">RGD1311203</name>
    <name evidence="1" type="ORF">rCG_35813</name>
</gene>
<accession>A6IKA1</accession>
<evidence type="ECO:0000313" key="2">
    <source>
        <dbReference type="Proteomes" id="UP000234681"/>
    </source>
</evidence>
<organism evidence="1 2">
    <name type="scientific">Rattus norvegicus</name>
    <name type="common">Rat</name>
    <dbReference type="NCBI Taxonomy" id="10116"/>
    <lineage>
        <taxon>Eukaryota</taxon>
        <taxon>Metazoa</taxon>
        <taxon>Chordata</taxon>
        <taxon>Craniata</taxon>
        <taxon>Vertebrata</taxon>
        <taxon>Euteleostomi</taxon>
        <taxon>Mammalia</taxon>
        <taxon>Eutheria</taxon>
        <taxon>Euarchontoglires</taxon>
        <taxon>Glires</taxon>
        <taxon>Rodentia</taxon>
        <taxon>Myomorpha</taxon>
        <taxon>Muroidea</taxon>
        <taxon>Muridae</taxon>
        <taxon>Murinae</taxon>
        <taxon>Rattus</taxon>
    </lineage>
</organism>
<proteinExistence type="predicted"/>
<evidence type="ECO:0000313" key="1">
    <source>
        <dbReference type="EMBL" id="EDM00165.1"/>
    </source>
</evidence>
<protein>
    <submittedName>
        <fullName evidence="1">Similar to HGFL protein, isoform CRA_c</fullName>
    </submittedName>
</protein>